<evidence type="ECO:0000313" key="1">
    <source>
        <dbReference type="EMBL" id="JAC04818.1"/>
    </source>
</evidence>
<dbReference type="EMBL" id="GAMC01001738">
    <property type="protein sequence ID" value="JAC04818.1"/>
    <property type="molecule type" value="mRNA"/>
</dbReference>
<reference evidence="1" key="2">
    <citation type="journal article" date="2014" name="BMC Genomics">
        <title>A genomic perspective to assessing quality of mass-reared SIT flies used in Mediterranean fruit fly (Ceratitis capitata) eradication in California.</title>
        <authorList>
            <person name="Calla B."/>
            <person name="Hall B."/>
            <person name="Hou S."/>
            <person name="Geib S.M."/>
        </authorList>
    </citation>
    <scope>NUCLEOTIDE SEQUENCE</scope>
</reference>
<proteinExistence type="evidence at transcript level"/>
<dbReference type="AlphaFoldDB" id="W8BZM2"/>
<protein>
    <submittedName>
        <fullName evidence="1">Uncharacterized protein</fullName>
    </submittedName>
</protein>
<feature type="non-terminal residue" evidence="1">
    <location>
        <position position="100"/>
    </location>
</feature>
<sequence length="100" mass="11481">MITRRHGQKTLCMLPQRWEGIEKIIRNCAVRMEREVENTKITNIGVKRIVEKLWHSQSRSAALGFERSTVVGRTSKSPSSEKLNKAVPESVVIFLQYCLP</sequence>
<name>W8BZM2_CERCA</name>
<accession>W8BZM2</accession>
<reference evidence="1" key="1">
    <citation type="submission" date="2013-07" db="EMBL/GenBank/DDBJ databases">
        <authorList>
            <person name="Geib S."/>
        </authorList>
    </citation>
    <scope>NUCLEOTIDE SEQUENCE</scope>
</reference>
<organism evidence="1">
    <name type="scientific">Ceratitis capitata</name>
    <name type="common">Mediterranean fruit fly</name>
    <name type="synonym">Tephritis capitata</name>
    <dbReference type="NCBI Taxonomy" id="7213"/>
    <lineage>
        <taxon>Eukaryota</taxon>
        <taxon>Metazoa</taxon>
        <taxon>Ecdysozoa</taxon>
        <taxon>Arthropoda</taxon>
        <taxon>Hexapoda</taxon>
        <taxon>Insecta</taxon>
        <taxon>Pterygota</taxon>
        <taxon>Neoptera</taxon>
        <taxon>Endopterygota</taxon>
        <taxon>Diptera</taxon>
        <taxon>Brachycera</taxon>
        <taxon>Muscomorpha</taxon>
        <taxon>Tephritoidea</taxon>
        <taxon>Tephritidae</taxon>
        <taxon>Ceratitis</taxon>
        <taxon>Ceratitis</taxon>
    </lineage>
</organism>